<sequence length="228" mass="25974">MKIGAISDIHSNWVALNQVLNQPNINKVSDTYCAGDLVGYYAQPNEVIARIRKEKICSVKGNHDAAVVNSTPSSFSIHAKRAIDWNRRNLFNDNMDYLSSLPTQIRKFVNDRDLLIVHGSPKNPLSEYIYERDIDELFLEFYFDLPPDVIVLGHTHRPFVKKVNNTLIVNPGSVGQPRDKDPRASYATINLNELSAKIHRVEYDINKIAEKTAKELPRALSDRLYEGR</sequence>
<organism evidence="5 6">
    <name type="scientific">Halorientalis brevis</name>
    <dbReference type="NCBI Taxonomy" id="1126241"/>
    <lineage>
        <taxon>Archaea</taxon>
        <taxon>Methanobacteriati</taxon>
        <taxon>Methanobacteriota</taxon>
        <taxon>Stenosarchaea group</taxon>
        <taxon>Halobacteria</taxon>
        <taxon>Halobacteriales</taxon>
        <taxon>Haloarculaceae</taxon>
        <taxon>Halorientalis</taxon>
    </lineage>
</organism>
<dbReference type="SUPFAM" id="SSF56300">
    <property type="entry name" value="Metallo-dependent phosphatases"/>
    <property type="match status" value="1"/>
</dbReference>
<dbReference type="InterPro" id="IPR029052">
    <property type="entry name" value="Metallo-depent_PP-like"/>
</dbReference>
<keyword evidence="6" id="KW-1185">Reference proteome</keyword>
<feature type="domain" description="Calcineurin-like phosphoesterase" evidence="4">
    <location>
        <begin position="1"/>
        <end position="192"/>
    </location>
</feature>
<protein>
    <recommendedName>
        <fullName evidence="3">Phosphoesterase</fullName>
        <ecNumber evidence="3">3.1.4.-</ecNumber>
    </recommendedName>
</protein>
<dbReference type="PIRSF" id="PIRSF000883">
    <property type="entry name" value="Pesterase_MJ0912"/>
    <property type="match status" value="1"/>
</dbReference>
<dbReference type="AlphaFoldDB" id="A0ABD6CGE5"/>
<dbReference type="EC" id="3.1.4.-" evidence="3"/>
<dbReference type="EMBL" id="JBHUDJ010000013">
    <property type="protein sequence ID" value="MFD1588473.1"/>
    <property type="molecule type" value="Genomic_DNA"/>
</dbReference>
<comment type="similarity">
    <text evidence="3">Belongs to the metallophosphoesterase superfamily. YfcE family.</text>
</comment>
<dbReference type="PANTHER" id="PTHR42850">
    <property type="entry name" value="METALLOPHOSPHOESTERASE"/>
    <property type="match status" value="1"/>
</dbReference>
<proteinExistence type="inferred from homology"/>
<gene>
    <name evidence="5" type="ORF">ACFR9U_15950</name>
</gene>
<dbReference type="GO" id="GO:0016787">
    <property type="term" value="F:hydrolase activity"/>
    <property type="evidence" value="ECO:0007669"/>
    <property type="project" value="UniProtKB-UniRule"/>
</dbReference>
<evidence type="ECO:0000259" key="4">
    <source>
        <dbReference type="Pfam" id="PF12850"/>
    </source>
</evidence>
<dbReference type="RefSeq" id="WP_247381918.1">
    <property type="nucleotide sequence ID" value="NZ_JALLGV010000013.1"/>
</dbReference>
<keyword evidence="2" id="KW-0378">Hydrolase</keyword>
<reference evidence="5 6" key="1">
    <citation type="journal article" date="2019" name="Int. J. Syst. Evol. Microbiol.">
        <title>The Global Catalogue of Microorganisms (GCM) 10K type strain sequencing project: providing services to taxonomists for standard genome sequencing and annotation.</title>
        <authorList>
            <consortium name="The Broad Institute Genomics Platform"/>
            <consortium name="The Broad Institute Genome Sequencing Center for Infectious Disease"/>
            <person name="Wu L."/>
            <person name="Ma J."/>
        </authorList>
    </citation>
    <scope>NUCLEOTIDE SEQUENCE [LARGE SCALE GENOMIC DNA]</scope>
    <source>
        <strain evidence="5 6">CGMCC 1.12125</strain>
    </source>
</reference>
<dbReference type="Proteomes" id="UP001597119">
    <property type="component" value="Unassembled WGS sequence"/>
</dbReference>
<dbReference type="InterPro" id="IPR000979">
    <property type="entry name" value="Phosphodiesterase_MJ0936/Vps29"/>
</dbReference>
<dbReference type="NCBIfam" id="TIGR00040">
    <property type="entry name" value="yfcE"/>
    <property type="match status" value="1"/>
</dbReference>
<dbReference type="InterPro" id="IPR020935">
    <property type="entry name" value="PdiEstase_YfcE_CS"/>
</dbReference>
<keyword evidence="1 3" id="KW-0479">Metal-binding</keyword>
<accession>A0ABD6CGE5</accession>
<dbReference type="PROSITE" id="PS01269">
    <property type="entry name" value="UPF0025"/>
    <property type="match status" value="1"/>
</dbReference>
<comment type="caution">
    <text evidence="5">The sequence shown here is derived from an EMBL/GenBank/DDBJ whole genome shotgun (WGS) entry which is preliminary data.</text>
</comment>
<evidence type="ECO:0000256" key="1">
    <source>
        <dbReference type="ARBA" id="ARBA00022723"/>
    </source>
</evidence>
<evidence type="ECO:0000313" key="6">
    <source>
        <dbReference type="Proteomes" id="UP001597119"/>
    </source>
</evidence>
<dbReference type="Gene3D" id="3.60.21.10">
    <property type="match status" value="1"/>
</dbReference>
<evidence type="ECO:0000256" key="3">
    <source>
        <dbReference type="RuleBase" id="RU362039"/>
    </source>
</evidence>
<comment type="cofactor">
    <cofactor evidence="3">
        <name>a divalent metal cation</name>
        <dbReference type="ChEBI" id="CHEBI:60240"/>
    </cofactor>
</comment>
<dbReference type="PANTHER" id="PTHR42850:SF2">
    <property type="entry name" value="BLL5683 PROTEIN"/>
    <property type="match status" value="1"/>
</dbReference>
<evidence type="ECO:0000256" key="2">
    <source>
        <dbReference type="ARBA" id="ARBA00022801"/>
    </source>
</evidence>
<dbReference type="GO" id="GO:0046872">
    <property type="term" value="F:metal ion binding"/>
    <property type="evidence" value="ECO:0007669"/>
    <property type="project" value="UniProtKB-KW"/>
</dbReference>
<dbReference type="Pfam" id="PF12850">
    <property type="entry name" value="Metallophos_2"/>
    <property type="match status" value="1"/>
</dbReference>
<name>A0ABD6CGE5_9EURY</name>
<evidence type="ECO:0000313" key="5">
    <source>
        <dbReference type="EMBL" id="MFD1588473.1"/>
    </source>
</evidence>
<dbReference type="InterPro" id="IPR050126">
    <property type="entry name" value="Ap4A_hydrolase"/>
</dbReference>
<dbReference type="InterPro" id="IPR011152">
    <property type="entry name" value="Pesterase_MJ0912"/>
</dbReference>
<dbReference type="InterPro" id="IPR024654">
    <property type="entry name" value="Calcineurin-like_PHP_lpxH"/>
</dbReference>